<gene>
    <name evidence="20" type="primary">ctaD</name>
    <name evidence="20" type="ORF">ACFP3M_27655</name>
</gene>
<keyword evidence="12 18" id="KW-0408">Iron</keyword>
<keyword evidence="7 17" id="KW-0812">Transmembrane</keyword>
<dbReference type="RefSeq" id="WP_345093442.1">
    <property type="nucleotide sequence ID" value="NZ_BAAAWG010000025.1"/>
</dbReference>
<keyword evidence="5 17" id="KW-0349">Heme</keyword>
<dbReference type="PANTHER" id="PTHR10422">
    <property type="entry name" value="CYTOCHROME C OXIDASE SUBUNIT 1"/>
    <property type="match status" value="1"/>
</dbReference>
<keyword evidence="9" id="KW-1278">Translocase</keyword>
<evidence type="ECO:0000256" key="9">
    <source>
        <dbReference type="ARBA" id="ARBA00022967"/>
    </source>
</evidence>
<feature type="transmembrane region" description="Helical" evidence="18">
    <location>
        <begin position="75"/>
        <end position="96"/>
    </location>
</feature>
<feature type="transmembrane region" description="Helical" evidence="18">
    <location>
        <begin position="163"/>
        <end position="189"/>
    </location>
</feature>
<dbReference type="NCBIfam" id="TIGR02891">
    <property type="entry name" value="CtaD_CoxA"/>
    <property type="match status" value="1"/>
</dbReference>
<evidence type="ECO:0000256" key="18">
    <source>
        <dbReference type="RuleBase" id="RU363061"/>
    </source>
</evidence>
<name>A0ABW1FQU4_9ACTN</name>
<keyword evidence="18" id="KW-1003">Cell membrane</keyword>
<keyword evidence="13 18" id="KW-0186">Copper</keyword>
<feature type="transmembrane region" description="Helical" evidence="18">
    <location>
        <begin position="36"/>
        <end position="55"/>
    </location>
</feature>
<keyword evidence="21" id="KW-1185">Reference proteome</keyword>
<evidence type="ECO:0000256" key="7">
    <source>
        <dbReference type="ARBA" id="ARBA00022692"/>
    </source>
</evidence>
<comment type="catalytic activity">
    <reaction evidence="16 18">
        <text>4 Fe(II)-[cytochrome c] + O2 + 8 H(+)(in) = 4 Fe(III)-[cytochrome c] + 2 H2O + 4 H(+)(out)</text>
        <dbReference type="Rhea" id="RHEA:11436"/>
        <dbReference type="Rhea" id="RHEA-COMP:10350"/>
        <dbReference type="Rhea" id="RHEA-COMP:14399"/>
        <dbReference type="ChEBI" id="CHEBI:15377"/>
        <dbReference type="ChEBI" id="CHEBI:15378"/>
        <dbReference type="ChEBI" id="CHEBI:15379"/>
        <dbReference type="ChEBI" id="CHEBI:29033"/>
        <dbReference type="ChEBI" id="CHEBI:29034"/>
        <dbReference type="EC" id="7.1.1.9"/>
    </reaction>
</comment>
<protein>
    <recommendedName>
        <fullName evidence="18">Cytochrome c oxidase subunit 1</fullName>
        <ecNumber evidence="18">7.1.1.9</ecNumber>
    </recommendedName>
</protein>
<dbReference type="InterPro" id="IPR023615">
    <property type="entry name" value="Cyt_c_Oxase_su1_BS"/>
</dbReference>
<evidence type="ECO:0000259" key="19">
    <source>
        <dbReference type="PROSITE" id="PS50855"/>
    </source>
</evidence>
<evidence type="ECO:0000256" key="12">
    <source>
        <dbReference type="ARBA" id="ARBA00023004"/>
    </source>
</evidence>
<evidence type="ECO:0000256" key="17">
    <source>
        <dbReference type="RuleBase" id="RU000370"/>
    </source>
</evidence>
<evidence type="ECO:0000256" key="8">
    <source>
        <dbReference type="ARBA" id="ARBA00022723"/>
    </source>
</evidence>
<evidence type="ECO:0000256" key="11">
    <source>
        <dbReference type="ARBA" id="ARBA00022989"/>
    </source>
</evidence>
<evidence type="ECO:0000256" key="6">
    <source>
        <dbReference type="ARBA" id="ARBA00022660"/>
    </source>
</evidence>
<dbReference type="EMBL" id="JBHSPW010000015">
    <property type="protein sequence ID" value="MFC5896580.1"/>
    <property type="molecule type" value="Genomic_DNA"/>
</dbReference>
<evidence type="ECO:0000256" key="10">
    <source>
        <dbReference type="ARBA" id="ARBA00022982"/>
    </source>
</evidence>
<evidence type="ECO:0000313" key="21">
    <source>
        <dbReference type="Proteomes" id="UP001596241"/>
    </source>
</evidence>
<evidence type="ECO:0000256" key="15">
    <source>
        <dbReference type="ARBA" id="ARBA00025218"/>
    </source>
</evidence>
<comment type="function">
    <text evidence="15 18">Cytochrome c oxidase is the component of the respiratory chain that catalyzes the reduction of oxygen to water. Subunits 1-3 form the functional core of the enzyme complex. CO I is the catalytic subunit of the enzyme. Electrons originating in cytochrome c are transferred via the copper A center of subunit 2 and heme A of subunit 1 to the bimetallic center formed by heme A3 and copper B.</text>
</comment>
<reference evidence="21" key="1">
    <citation type="journal article" date="2019" name="Int. J. Syst. Evol. Microbiol.">
        <title>The Global Catalogue of Microorganisms (GCM) 10K type strain sequencing project: providing services to taxonomists for standard genome sequencing and annotation.</title>
        <authorList>
            <consortium name="The Broad Institute Genomics Platform"/>
            <consortium name="The Broad Institute Genome Sequencing Center for Infectious Disease"/>
            <person name="Wu L."/>
            <person name="Ma J."/>
        </authorList>
    </citation>
    <scope>NUCLEOTIDE SEQUENCE [LARGE SCALE GENOMIC DNA]</scope>
    <source>
        <strain evidence="21">CGMCC 1.15809</strain>
    </source>
</reference>
<keyword evidence="6 17" id="KW-0679">Respiratory chain</keyword>
<feature type="transmembrane region" description="Helical" evidence="18">
    <location>
        <begin position="353"/>
        <end position="373"/>
    </location>
</feature>
<organism evidence="20 21">
    <name type="scientific">Streptomyces ramulosus</name>
    <dbReference type="NCBI Taxonomy" id="47762"/>
    <lineage>
        <taxon>Bacteria</taxon>
        <taxon>Bacillati</taxon>
        <taxon>Actinomycetota</taxon>
        <taxon>Actinomycetes</taxon>
        <taxon>Kitasatosporales</taxon>
        <taxon>Streptomycetaceae</taxon>
        <taxon>Streptomyces</taxon>
    </lineage>
</organism>
<feature type="transmembrane region" description="Helical" evidence="18">
    <location>
        <begin position="465"/>
        <end position="489"/>
    </location>
</feature>
<dbReference type="PRINTS" id="PR01165">
    <property type="entry name" value="CYCOXIDASEI"/>
</dbReference>
<comment type="similarity">
    <text evidence="3 17">Belongs to the heme-copper respiratory oxidase family.</text>
</comment>
<dbReference type="Pfam" id="PF00115">
    <property type="entry name" value="COX1"/>
    <property type="match status" value="1"/>
</dbReference>
<evidence type="ECO:0000313" key="20">
    <source>
        <dbReference type="EMBL" id="MFC5896580.1"/>
    </source>
</evidence>
<dbReference type="InterPro" id="IPR014241">
    <property type="entry name" value="Cyt_c_oxidase_su1_bac"/>
</dbReference>
<accession>A0ABW1FQU4</accession>
<feature type="domain" description="Cytochrome oxidase subunit I profile" evidence="19">
    <location>
        <begin position="24"/>
        <end position="530"/>
    </location>
</feature>
<keyword evidence="10 17" id="KW-0249">Electron transport</keyword>
<dbReference type="Gene3D" id="1.20.210.10">
    <property type="entry name" value="Cytochrome c oxidase-like, subunit I domain"/>
    <property type="match status" value="1"/>
</dbReference>
<feature type="transmembrane region" description="Helical" evidence="18">
    <location>
        <begin position="423"/>
        <end position="445"/>
    </location>
</feature>
<evidence type="ECO:0000256" key="13">
    <source>
        <dbReference type="ARBA" id="ARBA00023008"/>
    </source>
</evidence>
<dbReference type="InterPro" id="IPR000883">
    <property type="entry name" value="Cyt_C_Oxase_1"/>
</dbReference>
<dbReference type="CDD" id="cd01662">
    <property type="entry name" value="Ubiquinol_Oxidase_I"/>
    <property type="match status" value="1"/>
</dbReference>
<evidence type="ECO:0000256" key="4">
    <source>
        <dbReference type="ARBA" id="ARBA00022448"/>
    </source>
</evidence>
<evidence type="ECO:0000256" key="5">
    <source>
        <dbReference type="ARBA" id="ARBA00022617"/>
    </source>
</evidence>
<feature type="transmembrane region" description="Helical" evidence="18">
    <location>
        <begin position="247"/>
        <end position="271"/>
    </location>
</feature>
<dbReference type="InterPro" id="IPR036927">
    <property type="entry name" value="Cyt_c_oxase-like_su1_sf"/>
</dbReference>
<keyword evidence="14 18" id="KW-0472">Membrane</keyword>
<dbReference type="PROSITE" id="PS00077">
    <property type="entry name" value="COX1_CUB"/>
    <property type="match status" value="1"/>
</dbReference>
<keyword evidence="8 18" id="KW-0479">Metal-binding</keyword>
<evidence type="ECO:0000256" key="3">
    <source>
        <dbReference type="ARBA" id="ARBA00009578"/>
    </source>
</evidence>
<comment type="pathway">
    <text evidence="2 18">Energy metabolism; oxidative phosphorylation.</text>
</comment>
<dbReference type="InterPro" id="IPR023616">
    <property type="entry name" value="Cyt_c_oxase-like_su1_dom"/>
</dbReference>
<feature type="transmembrane region" description="Helical" evidence="18">
    <location>
        <begin position="385"/>
        <end position="411"/>
    </location>
</feature>
<proteinExistence type="inferred from homology"/>
<feature type="transmembrane region" description="Helical" evidence="18">
    <location>
        <begin position="283"/>
        <end position="305"/>
    </location>
</feature>
<evidence type="ECO:0000256" key="14">
    <source>
        <dbReference type="ARBA" id="ARBA00023136"/>
    </source>
</evidence>
<feature type="transmembrane region" description="Helical" evidence="18">
    <location>
        <begin position="311"/>
        <end position="332"/>
    </location>
</feature>
<dbReference type="Proteomes" id="UP001596241">
    <property type="component" value="Unassembled WGS sequence"/>
</dbReference>
<evidence type="ECO:0000256" key="2">
    <source>
        <dbReference type="ARBA" id="ARBA00004673"/>
    </source>
</evidence>
<comment type="subcellular location">
    <subcellularLocation>
        <location evidence="18">Cell membrane</location>
        <topology evidence="18">Multi-pass membrane protein</topology>
    </subcellularLocation>
    <subcellularLocation>
        <location evidence="1">Membrane</location>
        <topology evidence="1">Multi-pass membrane protein</topology>
    </subcellularLocation>
</comment>
<dbReference type="SUPFAM" id="SSF81442">
    <property type="entry name" value="Cytochrome c oxidase subunit I-like"/>
    <property type="match status" value="1"/>
</dbReference>
<evidence type="ECO:0000256" key="16">
    <source>
        <dbReference type="ARBA" id="ARBA00047816"/>
    </source>
</evidence>
<dbReference type="EC" id="7.1.1.9" evidence="18"/>
<evidence type="ECO:0000256" key="1">
    <source>
        <dbReference type="ARBA" id="ARBA00004141"/>
    </source>
</evidence>
<keyword evidence="4 17" id="KW-0813">Transport</keyword>
<feature type="transmembrane region" description="Helical" evidence="18">
    <location>
        <begin position="117"/>
        <end position="135"/>
    </location>
</feature>
<comment type="caution">
    <text evidence="20">The sequence shown here is derived from an EMBL/GenBank/DDBJ whole genome shotgun (WGS) entry which is preliminary data.</text>
</comment>
<sequence length="560" mass="61839">MGTDTAAALPQIPARHRGRVLADWLSTTDHKKIGHLYLITSFGFFLVGGVLALVMRAELARPGLQLISAEQYNQAFTMHGTIMLLLFATPAFAGFANEIMPLQIGAPDVAFPRLNALAYWFYLFGGLMVLGAFLTPDGGPAFGWTAYAPLNSAFHSPGVGPDLWVMGLALAGFGTILGSVNFITTIIMLRAPGMTMFRMPVFTWNILFTSVLALMAFPVLAAALLVLEADRRFGAVVFEPQWGGALLWQHLFWFFGHPEVYIIALPFFGIITEIIPVFSRKPVFGYVMLIGATMAITALSVMVWAHHMFATGAALLPFFSLMSFLIAAPTGVKFFNWIGTMWHGSLSFETPMLWSAGFLVSFLFGGLTGVILASPPLDFHVTDTYFVVAHFHYVVFGTVAFATFAGFYFWWPKFTGKLLDERLGKIHFWTLFTGFHLTFLVQHWLGAEGMPRRYADYLAADGFTALNTLSSIGSFLLGASTLPFLYNVWHTARYGTRTALDDPWGFGRSLEWATSCPPPRHNFTTLPRIRSESPAFDLHHPEVAAEAARRDPARHGGTEA</sequence>
<dbReference type="PANTHER" id="PTHR10422:SF18">
    <property type="entry name" value="CYTOCHROME C OXIDASE SUBUNIT 1"/>
    <property type="match status" value="1"/>
</dbReference>
<feature type="transmembrane region" description="Helical" evidence="18">
    <location>
        <begin position="201"/>
        <end position="227"/>
    </location>
</feature>
<dbReference type="PROSITE" id="PS50855">
    <property type="entry name" value="COX1"/>
    <property type="match status" value="1"/>
</dbReference>
<keyword evidence="11 18" id="KW-1133">Transmembrane helix</keyword>